<dbReference type="GO" id="GO:0019563">
    <property type="term" value="P:glycerol catabolic process"/>
    <property type="evidence" value="ECO:0007669"/>
    <property type="project" value="TreeGrafter"/>
</dbReference>
<keyword evidence="5 7" id="KW-0324">Glycolysis</keyword>
<keyword evidence="6 7" id="KW-0413">Isomerase</keyword>
<comment type="pathway">
    <text evidence="7 8">Carbohydrate biosynthesis; gluconeogenesis.</text>
</comment>
<dbReference type="Proteomes" id="UP000298603">
    <property type="component" value="Chromosome"/>
</dbReference>
<reference evidence="9 10" key="1">
    <citation type="submission" date="2018-10" db="EMBL/GenBank/DDBJ databases">
        <title>Comparative functional genomics of the obligate endosymbiont Buchnera aphidicola.</title>
        <authorList>
            <person name="Chong R.A."/>
        </authorList>
    </citation>
    <scope>NUCLEOTIDE SEQUENCE [LARGE SCALE GENOMIC DNA]</scope>
    <source>
        <strain evidence="9 10">Tma</strain>
    </source>
</reference>
<dbReference type="HAMAP" id="MF_00147_B">
    <property type="entry name" value="TIM_B"/>
    <property type="match status" value="1"/>
</dbReference>
<dbReference type="UniPathway" id="UPA00109">
    <property type="reaction ID" value="UER00189"/>
</dbReference>
<dbReference type="UniPathway" id="UPA00138"/>
<sequence length="255" mass="29217">MNKFIIAGNWKLNGNNILISNFIKKLKMFFKTHSIINTIIFIPPIVYINNIKDIIQEKNFFLGAQNVDLNLSGAFTGEISVNMIKDIGVKYVIIGHSERRILHYENNKCIAQKFKILKSKKIIPILCLGENLKEKNFNKSELICRKQIDEIITIVGKNAFQNSIIAYEPIWAIGTGQAADLKYVIKMHKFIKTYISENSNINIHDVIVQYGGSVNENNIEQFFNTNDINGVLLGNSALIYEKFTKIIKITNKLRY</sequence>
<evidence type="ECO:0000256" key="8">
    <source>
        <dbReference type="RuleBase" id="RU363013"/>
    </source>
</evidence>
<keyword evidence="3 7" id="KW-0312">Gluconeogenesis</keyword>
<dbReference type="PROSITE" id="PS00171">
    <property type="entry name" value="TIM_1"/>
    <property type="match status" value="1"/>
</dbReference>
<evidence type="ECO:0000256" key="1">
    <source>
        <dbReference type="ARBA" id="ARBA00004939"/>
    </source>
</evidence>
<dbReference type="EC" id="5.3.1.1" evidence="7 8"/>
<dbReference type="InterPro" id="IPR000652">
    <property type="entry name" value="Triosephosphate_isomerase"/>
</dbReference>
<feature type="binding site" evidence="7">
    <location>
        <begin position="9"/>
        <end position="11"/>
    </location>
    <ligand>
        <name>substrate</name>
    </ligand>
</feature>
<dbReference type="GO" id="GO:0006096">
    <property type="term" value="P:glycolytic process"/>
    <property type="evidence" value="ECO:0007669"/>
    <property type="project" value="UniProtKB-UniRule"/>
</dbReference>
<keyword evidence="10" id="KW-1185">Reference proteome</keyword>
<dbReference type="CDD" id="cd00311">
    <property type="entry name" value="TIM"/>
    <property type="match status" value="1"/>
</dbReference>
<evidence type="ECO:0000256" key="2">
    <source>
        <dbReference type="ARBA" id="ARBA00007422"/>
    </source>
</evidence>
<keyword evidence="4 7" id="KW-0963">Cytoplasm</keyword>
<evidence type="ECO:0000256" key="3">
    <source>
        <dbReference type="ARBA" id="ARBA00022432"/>
    </source>
</evidence>
<dbReference type="PANTHER" id="PTHR21139">
    <property type="entry name" value="TRIOSEPHOSPHATE ISOMERASE"/>
    <property type="match status" value="1"/>
</dbReference>
<evidence type="ECO:0000256" key="7">
    <source>
        <dbReference type="HAMAP-Rule" id="MF_00147"/>
    </source>
</evidence>
<dbReference type="GO" id="GO:0004807">
    <property type="term" value="F:triose-phosphate isomerase activity"/>
    <property type="evidence" value="ECO:0007669"/>
    <property type="project" value="UniProtKB-UniRule"/>
</dbReference>
<dbReference type="Pfam" id="PF00121">
    <property type="entry name" value="TIM"/>
    <property type="match status" value="1"/>
</dbReference>
<dbReference type="Gene3D" id="3.20.20.70">
    <property type="entry name" value="Aldolase class I"/>
    <property type="match status" value="1"/>
</dbReference>
<dbReference type="GO" id="GO:0046166">
    <property type="term" value="P:glyceraldehyde-3-phosphate biosynthetic process"/>
    <property type="evidence" value="ECO:0007669"/>
    <property type="project" value="TreeGrafter"/>
</dbReference>
<comment type="pathway">
    <text evidence="7 8">Carbohydrate degradation; glycolysis; D-glyceraldehyde 3-phosphate from glycerone phosphate: step 1/1.</text>
</comment>
<evidence type="ECO:0000313" key="10">
    <source>
        <dbReference type="Proteomes" id="UP000298603"/>
    </source>
</evidence>
<proteinExistence type="inferred from homology"/>
<comment type="similarity">
    <text evidence="2 7 8">Belongs to the triosephosphate isomerase family.</text>
</comment>
<dbReference type="SUPFAM" id="SSF51351">
    <property type="entry name" value="Triosephosphate isomerase (TIM)"/>
    <property type="match status" value="1"/>
</dbReference>
<dbReference type="EMBL" id="CP032996">
    <property type="protein sequence ID" value="QCI27207.1"/>
    <property type="molecule type" value="Genomic_DNA"/>
</dbReference>
<comment type="subcellular location">
    <subcellularLocation>
        <location evidence="7 8">Cytoplasm</location>
    </subcellularLocation>
</comment>
<dbReference type="RefSeq" id="WP_158349471.1">
    <property type="nucleotide sequence ID" value="NZ_CP032996.1"/>
</dbReference>
<accession>A0A4D6YB96</accession>
<dbReference type="OrthoDB" id="9809429at2"/>
<feature type="active site" description="Electrophile" evidence="7">
    <location>
        <position position="96"/>
    </location>
</feature>
<dbReference type="NCBIfam" id="TIGR00419">
    <property type="entry name" value="tim"/>
    <property type="match status" value="1"/>
</dbReference>
<organism evidence="9 10">
    <name type="scientific">Buchnera aphidicola</name>
    <name type="common">Therioaphis trifolii</name>
    <dbReference type="NCBI Taxonomy" id="1241884"/>
    <lineage>
        <taxon>Bacteria</taxon>
        <taxon>Pseudomonadati</taxon>
        <taxon>Pseudomonadota</taxon>
        <taxon>Gammaproteobacteria</taxon>
        <taxon>Enterobacterales</taxon>
        <taxon>Erwiniaceae</taxon>
        <taxon>Buchnera</taxon>
    </lineage>
</organism>
<name>A0A4D6YB96_9GAMM</name>
<dbReference type="InterPro" id="IPR022896">
    <property type="entry name" value="TrioseP_Isoase_bac/euk"/>
</dbReference>
<evidence type="ECO:0000256" key="5">
    <source>
        <dbReference type="ARBA" id="ARBA00023152"/>
    </source>
</evidence>
<dbReference type="GO" id="GO:0006094">
    <property type="term" value="P:gluconeogenesis"/>
    <property type="evidence" value="ECO:0007669"/>
    <property type="project" value="UniProtKB-UniRule"/>
</dbReference>
<protein>
    <recommendedName>
        <fullName evidence="7 8">Triosephosphate isomerase</fullName>
        <shortName evidence="7">TIM</shortName>
        <shortName evidence="7">TPI</shortName>
        <ecNumber evidence="7 8">5.3.1.1</ecNumber>
    </recommendedName>
    <alternativeName>
        <fullName evidence="7">Triose-phosphate isomerase</fullName>
    </alternativeName>
</protein>
<gene>
    <name evidence="7" type="primary">tpiA</name>
    <name evidence="9" type="ORF">D9V81_01070</name>
</gene>
<comment type="catalytic activity">
    <reaction evidence="7 8">
        <text>D-glyceraldehyde 3-phosphate = dihydroxyacetone phosphate</text>
        <dbReference type="Rhea" id="RHEA:18585"/>
        <dbReference type="ChEBI" id="CHEBI:57642"/>
        <dbReference type="ChEBI" id="CHEBI:59776"/>
        <dbReference type="EC" id="5.3.1.1"/>
    </reaction>
</comment>
<comment type="function">
    <text evidence="7">Involved in the gluconeogenesis. Catalyzes stereospecifically the conversion of dihydroxyacetone phosphate (DHAP) to D-glyceraldehyde-3-phosphate (G3P).</text>
</comment>
<dbReference type="InterPro" id="IPR020861">
    <property type="entry name" value="Triosephosphate_isomerase_AS"/>
</dbReference>
<comment type="caution">
    <text evidence="7">Lacks conserved residue(s) required for the propagation of feature annotation.</text>
</comment>
<dbReference type="GO" id="GO:0005829">
    <property type="term" value="C:cytosol"/>
    <property type="evidence" value="ECO:0007669"/>
    <property type="project" value="TreeGrafter"/>
</dbReference>
<dbReference type="PANTHER" id="PTHR21139:SF42">
    <property type="entry name" value="TRIOSEPHOSPHATE ISOMERASE"/>
    <property type="match status" value="1"/>
</dbReference>
<dbReference type="AlphaFoldDB" id="A0A4D6YB96"/>
<dbReference type="PROSITE" id="PS51440">
    <property type="entry name" value="TIM_2"/>
    <property type="match status" value="1"/>
</dbReference>
<evidence type="ECO:0000256" key="6">
    <source>
        <dbReference type="ARBA" id="ARBA00023235"/>
    </source>
</evidence>
<feature type="binding site" evidence="7">
    <location>
        <position position="174"/>
    </location>
    <ligand>
        <name>substrate</name>
    </ligand>
</feature>
<comment type="pathway">
    <text evidence="1">Carbohydrate metabolism; erythritol degradation.</text>
</comment>
<dbReference type="InterPro" id="IPR013785">
    <property type="entry name" value="Aldolase_TIM"/>
</dbReference>
<evidence type="ECO:0000256" key="4">
    <source>
        <dbReference type="ARBA" id="ARBA00022490"/>
    </source>
</evidence>
<feature type="binding site" evidence="7">
    <location>
        <position position="213"/>
    </location>
    <ligand>
        <name>substrate</name>
    </ligand>
</feature>
<evidence type="ECO:0000313" key="9">
    <source>
        <dbReference type="EMBL" id="QCI27207.1"/>
    </source>
</evidence>
<comment type="subunit">
    <text evidence="7 8">Homodimer.</text>
</comment>
<dbReference type="InterPro" id="IPR035990">
    <property type="entry name" value="TIM_sf"/>
</dbReference>
<feature type="active site" description="Proton acceptor" evidence="7">
    <location>
        <position position="168"/>
    </location>
</feature>